<evidence type="ECO:0000256" key="2">
    <source>
        <dbReference type="ARBA" id="ARBA00023157"/>
    </source>
</evidence>
<dbReference type="CDD" id="cd00190">
    <property type="entry name" value="Tryp_SPc"/>
    <property type="match status" value="1"/>
</dbReference>
<dbReference type="GO" id="GO:0004252">
    <property type="term" value="F:serine-type endopeptidase activity"/>
    <property type="evidence" value="ECO:0007669"/>
    <property type="project" value="InterPro"/>
</dbReference>
<dbReference type="SMART" id="SM00020">
    <property type="entry name" value="Tryp_SPc"/>
    <property type="match status" value="1"/>
</dbReference>
<dbReference type="EMBL" id="JAWJWE010000003">
    <property type="protein sequence ID" value="KAK6640057.1"/>
    <property type="molecule type" value="Genomic_DNA"/>
</dbReference>
<dbReference type="InterPro" id="IPR001254">
    <property type="entry name" value="Trypsin_dom"/>
</dbReference>
<sequence length="310" mass="34149">MNVVIIFVAFVTTVSTTHFEPDHHKNWKLLDNNICGQVSSSRIIGGKEASMNAFPWVASIGYQIDPSKPKDITFRCGGVLINSNTVLTAAHCAVDLPKNIVLDTIRLGEHDTATNPDCQNDVCADPVVDFKPEEIILPKNYNEVPLKHDLALIRLKRKVTYTDYVRPICLPSGKFYRKNLVGRMAEVTGWGIYDMKLLQSSQKLQVVTLPIVNNSECVKYYPKVARIGPTQLCIGGIIGKDSCSGDSGGPAMMVDDSNGEPHYYLVGIVSFGAKECGGSEAPAVYTKITSYLKWVLDNLEKTTHARVLML</sequence>
<comment type="caution">
    <text evidence="7">The sequence shown here is derived from an EMBL/GenBank/DDBJ whole genome shotgun (WGS) entry which is preliminary data.</text>
</comment>
<dbReference type="InterPro" id="IPR001314">
    <property type="entry name" value="Peptidase_S1A"/>
</dbReference>
<dbReference type="PANTHER" id="PTHR24256">
    <property type="entry name" value="TRYPTASE-RELATED"/>
    <property type="match status" value="1"/>
</dbReference>
<feature type="chain" id="PRO_5042828301" description="Peptidase S1 domain-containing protein" evidence="5">
    <location>
        <begin position="17"/>
        <end position="310"/>
    </location>
</feature>
<evidence type="ECO:0000256" key="5">
    <source>
        <dbReference type="SAM" id="SignalP"/>
    </source>
</evidence>
<keyword evidence="1 5" id="KW-0732">Signal</keyword>
<evidence type="ECO:0000313" key="8">
    <source>
        <dbReference type="Proteomes" id="UP001372834"/>
    </source>
</evidence>
<dbReference type="PRINTS" id="PR00722">
    <property type="entry name" value="CHYMOTRYPSIN"/>
</dbReference>
<dbReference type="PROSITE" id="PS00134">
    <property type="entry name" value="TRYPSIN_HIS"/>
    <property type="match status" value="1"/>
</dbReference>
<keyword evidence="3" id="KW-0325">Glycoprotein</keyword>
<dbReference type="Pfam" id="PF00089">
    <property type="entry name" value="Trypsin"/>
    <property type="match status" value="1"/>
</dbReference>
<dbReference type="InterPro" id="IPR043504">
    <property type="entry name" value="Peptidase_S1_PA_chymotrypsin"/>
</dbReference>
<evidence type="ECO:0000259" key="6">
    <source>
        <dbReference type="PROSITE" id="PS50240"/>
    </source>
</evidence>
<dbReference type="AlphaFoldDB" id="A0AAN8PYV2"/>
<dbReference type="Proteomes" id="UP001372834">
    <property type="component" value="Unassembled WGS sequence"/>
</dbReference>
<dbReference type="GO" id="GO:0006508">
    <property type="term" value="P:proteolysis"/>
    <property type="evidence" value="ECO:0007669"/>
    <property type="project" value="InterPro"/>
</dbReference>
<dbReference type="FunFam" id="2.40.10.10:FF:000028">
    <property type="entry name" value="Serine protease easter"/>
    <property type="match status" value="1"/>
</dbReference>
<proteinExistence type="inferred from homology"/>
<gene>
    <name evidence="7" type="ORF">RUM43_008334</name>
</gene>
<protein>
    <recommendedName>
        <fullName evidence="6">Peptidase S1 domain-containing protein</fullName>
    </recommendedName>
</protein>
<evidence type="ECO:0000313" key="7">
    <source>
        <dbReference type="EMBL" id="KAK6640057.1"/>
    </source>
</evidence>
<evidence type="ECO:0000256" key="4">
    <source>
        <dbReference type="ARBA" id="ARBA00024195"/>
    </source>
</evidence>
<name>A0AAN8PYV2_POLSC</name>
<evidence type="ECO:0000256" key="3">
    <source>
        <dbReference type="ARBA" id="ARBA00023180"/>
    </source>
</evidence>
<feature type="signal peptide" evidence="5">
    <location>
        <begin position="1"/>
        <end position="16"/>
    </location>
</feature>
<dbReference type="SUPFAM" id="SSF50494">
    <property type="entry name" value="Trypsin-like serine proteases"/>
    <property type="match status" value="1"/>
</dbReference>
<reference evidence="7 8" key="1">
    <citation type="submission" date="2023-10" db="EMBL/GenBank/DDBJ databases">
        <title>Genomes of two closely related lineages of the louse Polyplax serrata with different host specificities.</title>
        <authorList>
            <person name="Martinu J."/>
            <person name="Tarabai H."/>
            <person name="Stefka J."/>
            <person name="Hypsa V."/>
        </authorList>
    </citation>
    <scope>NUCLEOTIDE SEQUENCE [LARGE SCALE GENOMIC DNA]</scope>
    <source>
        <strain evidence="7">HR10_N</strain>
    </source>
</reference>
<dbReference type="InterPro" id="IPR009003">
    <property type="entry name" value="Peptidase_S1_PA"/>
</dbReference>
<dbReference type="PROSITE" id="PS50240">
    <property type="entry name" value="TRYPSIN_DOM"/>
    <property type="match status" value="1"/>
</dbReference>
<dbReference type="Gene3D" id="2.40.10.10">
    <property type="entry name" value="Trypsin-like serine proteases"/>
    <property type="match status" value="2"/>
</dbReference>
<dbReference type="InterPro" id="IPR018114">
    <property type="entry name" value="TRYPSIN_HIS"/>
</dbReference>
<accession>A0AAN8PYV2</accession>
<feature type="domain" description="Peptidase S1" evidence="6">
    <location>
        <begin position="43"/>
        <end position="300"/>
    </location>
</feature>
<keyword evidence="2" id="KW-1015">Disulfide bond</keyword>
<comment type="similarity">
    <text evidence="4">Belongs to the peptidase S1 family. CLIP subfamily.</text>
</comment>
<evidence type="ECO:0000256" key="1">
    <source>
        <dbReference type="ARBA" id="ARBA00022729"/>
    </source>
</evidence>
<organism evidence="7 8">
    <name type="scientific">Polyplax serrata</name>
    <name type="common">Common mouse louse</name>
    <dbReference type="NCBI Taxonomy" id="468196"/>
    <lineage>
        <taxon>Eukaryota</taxon>
        <taxon>Metazoa</taxon>
        <taxon>Ecdysozoa</taxon>
        <taxon>Arthropoda</taxon>
        <taxon>Hexapoda</taxon>
        <taxon>Insecta</taxon>
        <taxon>Pterygota</taxon>
        <taxon>Neoptera</taxon>
        <taxon>Paraneoptera</taxon>
        <taxon>Psocodea</taxon>
        <taxon>Troctomorpha</taxon>
        <taxon>Phthiraptera</taxon>
        <taxon>Anoplura</taxon>
        <taxon>Polyplacidae</taxon>
        <taxon>Polyplax</taxon>
    </lineage>
</organism>
<dbReference type="InterPro" id="IPR051487">
    <property type="entry name" value="Ser/Thr_Proteases_Immune/Dev"/>
</dbReference>